<dbReference type="Pfam" id="PF00072">
    <property type="entry name" value="Response_reg"/>
    <property type="match status" value="1"/>
</dbReference>
<evidence type="ECO:0000313" key="7">
    <source>
        <dbReference type="EMBL" id="GFN07269.1"/>
    </source>
</evidence>
<evidence type="ECO:0000256" key="1">
    <source>
        <dbReference type="ARBA" id="ARBA00023015"/>
    </source>
</evidence>
<feature type="modified residue" description="4-aspartylphosphate" evidence="4">
    <location>
        <position position="82"/>
    </location>
</feature>
<comment type="caution">
    <text evidence="7">The sequence shown here is derived from an EMBL/GenBank/DDBJ whole genome shotgun (WGS) entry which is preliminary data.</text>
</comment>
<dbReference type="Proteomes" id="UP000498740">
    <property type="component" value="Unassembled WGS sequence"/>
</dbReference>
<dbReference type="PROSITE" id="PS50110">
    <property type="entry name" value="RESPONSE_REGULATORY"/>
    <property type="match status" value="1"/>
</dbReference>
<dbReference type="CDD" id="cd17535">
    <property type="entry name" value="REC_NarL-like"/>
    <property type="match status" value="1"/>
</dbReference>
<accession>A0A7J0CYB5</accession>
<gene>
    <name evidence="7" type="ORF">Smic_58250</name>
</gene>
<reference evidence="7 8" key="1">
    <citation type="submission" date="2020-05" db="EMBL/GenBank/DDBJ databases">
        <title>Whole genome shotgun sequence of Streptomyces microflavus NBRC 13062.</title>
        <authorList>
            <person name="Komaki H."/>
            <person name="Tamura T."/>
        </authorList>
    </citation>
    <scope>NUCLEOTIDE SEQUENCE [LARGE SCALE GENOMIC DNA]</scope>
    <source>
        <strain evidence="7 8">NBRC 13062</strain>
    </source>
</reference>
<name>A0A7J0CYB5_STRMI</name>
<keyword evidence="4" id="KW-0597">Phosphoprotein</keyword>
<evidence type="ECO:0000256" key="5">
    <source>
        <dbReference type="SAM" id="MobiDB-lite"/>
    </source>
</evidence>
<dbReference type="AlphaFoldDB" id="A0A7J0CYB5"/>
<dbReference type="GO" id="GO:0000160">
    <property type="term" value="P:phosphorelay signal transduction system"/>
    <property type="evidence" value="ECO:0007669"/>
    <property type="project" value="InterPro"/>
</dbReference>
<feature type="domain" description="Response regulatory" evidence="6">
    <location>
        <begin position="31"/>
        <end position="160"/>
    </location>
</feature>
<dbReference type="GO" id="GO:0003677">
    <property type="term" value="F:DNA binding"/>
    <property type="evidence" value="ECO:0007669"/>
    <property type="project" value="UniProtKB-KW"/>
</dbReference>
<dbReference type="PANTHER" id="PTHR43214">
    <property type="entry name" value="TWO-COMPONENT RESPONSE REGULATOR"/>
    <property type="match status" value="1"/>
</dbReference>
<protein>
    <recommendedName>
        <fullName evidence="6">Response regulatory domain-containing protein</fullName>
    </recommendedName>
</protein>
<dbReference type="InterPro" id="IPR058245">
    <property type="entry name" value="NreC/VraR/RcsB-like_REC"/>
</dbReference>
<organism evidence="7 8">
    <name type="scientific">Streptomyces microflavus</name>
    <name type="common">Streptomyces lipmanii</name>
    <dbReference type="NCBI Taxonomy" id="1919"/>
    <lineage>
        <taxon>Bacteria</taxon>
        <taxon>Bacillati</taxon>
        <taxon>Actinomycetota</taxon>
        <taxon>Actinomycetes</taxon>
        <taxon>Kitasatosporales</taxon>
        <taxon>Streptomycetaceae</taxon>
        <taxon>Streptomyces</taxon>
    </lineage>
</organism>
<dbReference type="SUPFAM" id="SSF52172">
    <property type="entry name" value="CheY-like"/>
    <property type="match status" value="1"/>
</dbReference>
<evidence type="ECO:0000256" key="3">
    <source>
        <dbReference type="ARBA" id="ARBA00023163"/>
    </source>
</evidence>
<evidence type="ECO:0000256" key="2">
    <source>
        <dbReference type="ARBA" id="ARBA00023125"/>
    </source>
</evidence>
<dbReference type="InterPro" id="IPR011006">
    <property type="entry name" value="CheY-like_superfamily"/>
</dbReference>
<evidence type="ECO:0000313" key="8">
    <source>
        <dbReference type="Proteomes" id="UP000498740"/>
    </source>
</evidence>
<evidence type="ECO:0000256" key="4">
    <source>
        <dbReference type="PROSITE-ProRule" id="PRU00169"/>
    </source>
</evidence>
<evidence type="ECO:0000259" key="6">
    <source>
        <dbReference type="PROSITE" id="PS50110"/>
    </source>
</evidence>
<dbReference type="Gene3D" id="3.40.50.2300">
    <property type="match status" value="1"/>
</dbReference>
<sequence>MSGRTVTAGQAAATGRTVARAMTENPARTITLVLADDHPVVRDGLRGMFTAEPGFEVLGEAADGVEALAVVERLDPDVVLMDLRMPGGGGVAAIAELTRRGARSQVLVLTTYDTDSDTLPRSRRAPPAICSRTPRARSCSPPSGPPPTGAASCRPPSPPG</sequence>
<dbReference type="PANTHER" id="PTHR43214:SF24">
    <property type="entry name" value="TRANSCRIPTIONAL REGULATORY PROTEIN NARL-RELATED"/>
    <property type="match status" value="1"/>
</dbReference>
<keyword evidence="3" id="KW-0804">Transcription</keyword>
<feature type="region of interest" description="Disordered" evidence="5">
    <location>
        <begin position="115"/>
        <end position="160"/>
    </location>
</feature>
<proteinExistence type="predicted"/>
<dbReference type="EMBL" id="BLWD01000001">
    <property type="protein sequence ID" value="GFN07269.1"/>
    <property type="molecule type" value="Genomic_DNA"/>
</dbReference>
<keyword evidence="1" id="KW-0805">Transcription regulation</keyword>
<keyword evidence="2" id="KW-0238">DNA-binding</keyword>
<dbReference type="SMART" id="SM00448">
    <property type="entry name" value="REC"/>
    <property type="match status" value="1"/>
</dbReference>
<dbReference type="InterPro" id="IPR001789">
    <property type="entry name" value="Sig_transdc_resp-reg_receiver"/>
</dbReference>
<dbReference type="InterPro" id="IPR039420">
    <property type="entry name" value="WalR-like"/>
</dbReference>